<protein>
    <submittedName>
        <fullName evidence="2">Uncharacterized protein</fullName>
    </submittedName>
</protein>
<name>A0A1T5H412_9BACT</name>
<evidence type="ECO:0000313" key="3">
    <source>
        <dbReference type="Proteomes" id="UP000190897"/>
    </source>
</evidence>
<dbReference type="EMBL" id="FUZA01000008">
    <property type="protein sequence ID" value="SKC15402.1"/>
    <property type="molecule type" value="Genomic_DNA"/>
</dbReference>
<dbReference type="AlphaFoldDB" id="A0A1T5H412"/>
<accession>A0A1T5H412</accession>
<evidence type="ECO:0000256" key="1">
    <source>
        <dbReference type="SAM" id="Coils"/>
    </source>
</evidence>
<feature type="coiled-coil region" evidence="1">
    <location>
        <begin position="173"/>
        <end position="200"/>
    </location>
</feature>
<dbReference type="Proteomes" id="UP000190897">
    <property type="component" value="Unassembled WGS sequence"/>
</dbReference>
<dbReference type="STRING" id="651661.SAMN05660293_04846"/>
<organism evidence="2 3">
    <name type="scientific">Dyadobacter psychrophilus</name>
    <dbReference type="NCBI Taxonomy" id="651661"/>
    <lineage>
        <taxon>Bacteria</taxon>
        <taxon>Pseudomonadati</taxon>
        <taxon>Bacteroidota</taxon>
        <taxon>Cytophagia</taxon>
        <taxon>Cytophagales</taxon>
        <taxon>Spirosomataceae</taxon>
        <taxon>Dyadobacter</taxon>
    </lineage>
</organism>
<dbReference type="RefSeq" id="WP_082217302.1">
    <property type="nucleotide sequence ID" value="NZ_FUZA01000008.1"/>
</dbReference>
<dbReference type="OrthoDB" id="1098088at2"/>
<sequence length="202" mass="22968">MQAPVNKTIPKIIENEVLKALSFYPELQETPIDFVFKRNIKRSVMQAQPKIGTMFGAKRGYNINISALFRLTTSAIPIHQIPPDIMVGWIGHELGHVMDYENRNVVSMMRFGIGYLFSSKYIKQAERVADTYAVNHGLGSYIVKTKHFILNHASLSEKYKNKIARLYLSPDEIMEQVQKLEAAQQDAARQNAARQEAAKLKS</sequence>
<keyword evidence="1" id="KW-0175">Coiled coil</keyword>
<gene>
    <name evidence="2" type="ORF">SAMN05660293_04846</name>
</gene>
<reference evidence="3" key="1">
    <citation type="submission" date="2017-02" db="EMBL/GenBank/DDBJ databases">
        <authorList>
            <person name="Varghese N."/>
            <person name="Submissions S."/>
        </authorList>
    </citation>
    <scope>NUCLEOTIDE SEQUENCE [LARGE SCALE GENOMIC DNA]</scope>
    <source>
        <strain evidence="3">DSM 22270</strain>
    </source>
</reference>
<keyword evidence="3" id="KW-1185">Reference proteome</keyword>
<proteinExistence type="predicted"/>
<evidence type="ECO:0000313" key="2">
    <source>
        <dbReference type="EMBL" id="SKC15402.1"/>
    </source>
</evidence>